<dbReference type="Gene3D" id="3.40.50.300">
    <property type="entry name" value="P-loop containing nucleotide triphosphate hydrolases"/>
    <property type="match status" value="1"/>
</dbReference>
<evidence type="ECO:0000313" key="2">
    <source>
        <dbReference type="Proteomes" id="UP000199365"/>
    </source>
</evidence>
<evidence type="ECO:0000313" key="1">
    <source>
        <dbReference type="EMBL" id="SDQ44642.1"/>
    </source>
</evidence>
<dbReference type="SUPFAM" id="SSF52540">
    <property type="entry name" value="P-loop containing nucleoside triphosphate hydrolases"/>
    <property type="match status" value="2"/>
</dbReference>
<dbReference type="RefSeq" id="WP_090801368.1">
    <property type="nucleotide sequence ID" value="NZ_FNKX01000001.1"/>
</dbReference>
<gene>
    <name evidence="1" type="ORF">SAMN05445850_0651</name>
</gene>
<dbReference type="InterPro" id="IPR027417">
    <property type="entry name" value="P-loop_NTPase"/>
</dbReference>
<dbReference type="EMBL" id="FNKX01000001">
    <property type="protein sequence ID" value="SDQ44642.1"/>
    <property type="molecule type" value="Genomic_DNA"/>
</dbReference>
<dbReference type="AlphaFoldDB" id="A0A1H1AYB0"/>
<proteinExistence type="predicted"/>
<sequence length="450" mass="50542">MSATPYQPPSHLLQVLQSIEYEQALEVGDPRYVDTREARGSQKTLSRLAKKFGLDLRTDTLFPPDAKHVLFFGHTGSGKTTELRHYARELSGSNRFFIVEVDVVQVLDPNNLQYADTLMALAQALLLRLDSDQIYLGTDAFIEIEKWFSERVLESEEGKEFSAHMEAGATAKGGVPFLIELFAKFTASIKANASYKDKLRRVVRNNFTQLKDAFNRFVRKAEEALRAAGKAERILFVIDGTDKMRGEDTQKYFIEDAEQLLAISAFVIYTAPLSLKSGGNLAGKLDADLVLPMIKLQERDGSACDAGFRAMREILLRRADRKLFAGEAEIKLLVEHSGGHPRELLRLLKLCCELAEDPIIDEATVRAAIDQLAAEYRYFLQSEDYALLVQIDADPQHEGTDERTSKLLYDLALLQFNDGSWRRSHPVVRTLEGYLRATRVVTAQSGTSLT</sequence>
<dbReference type="Proteomes" id="UP000199365">
    <property type="component" value="Unassembled WGS sequence"/>
</dbReference>
<dbReference type="STRING" id="157910.SAMN05445850_0651"/>
<organism evidence="1 2">
    <name type="scientific">Paraburkholderia tuberum</name>
    <dbReference type="NCBI Taxonomy" id="157910"/>
    <lineage>
        <taxon>Bacteria</taxon>
        <taxon>Pseudomonadati</taxon>
        <taxon>Pseudomonadota</taxon>
        <taxon>Betaproteobacteria</taxon>
        <taxon>Burkholderiales</taxon>
        <taxon>Burkholderiaceae</taxon>
        <taxon>Paraburkholderia</taxon>
    </lineage>
</organism>
<reference evidence="2" key="1">
    <citation type="submission" date="2016-10" db="EMBL/GenBank/DDBJ databases">
        <authorList>
            <person name="Varghese N."/>
            <person name="Submissions S."/>
        </authorList>
    </citation>
    <scope>NUCLEOTIDE SEQUENCE [LARGE SCALE GENOMIC DNA]</scope>
    <source>
        <strain evidence="2">DUS833</strain>
    </source>
</reference>
<keyword evidence="2" id="KW-1185">Reference proteome</keyword>
<protein>
    <submittedName>
        <fullName evidence="1">Uncharacterized protein</fullName>
    </submittedName>
</protein>
<accession>A0A1H1AYB0</accession>
<name>A0A1H1AYB0_9BURK</name>